<comment type="caution">
    <text evidence="2">The sequence shown here is derived from an EMBL/GenBank/DDBJ whole genome shotgun (WGS) entry which is preliminary data.</text>
</comment>
<dbReference type="Pfam" id="PF01471">
    <property type="entry name" value="PG_binding_1"/>
    <property type="match status" value="1"/>
</dbReference>
<reference evidence="2 3" key="2">
    <citation type="submission" date="2016-12" db="EMBL/GenBank/DDBJ databases">
        <title>Draft Genome Sequence of Cystobacter ferrugineus Strain Cbfe23.</title>
        <authorList>
            <person name="Akbar S."/>
            <person name="Dowd S.E."/>
            <person name="Stevens D.C."/>
        </authorList>
    </citation>
    <scope>NUCLEOTIDE SEQUENCE [LARGE SCALE GENOMIC DNA]</scope>
    <source>
        <strain evidence="2 3">Cbfe23</strain>
    </source>
</reference>
<dbReference type="SUPFAM" id="SSF47090">
    <property type="entry name" value="PGBD-like"/>
    <property type="match status" value="1"/>
</dbReference>
<evidence type="ECO:0000259" key="1">
    <source>
        <dbReference type="Pfam" id="PF01471"/>
    </source>
</evidence>
<dbReference type="InterPro" id="IPR036366">
    <property type="entry name" value="PGBDSf"/>
</dbReference>
<dbReference type="InterPro" id="IPR036365">
    <property type="entry name" value="PGBD-like_sf"/>
</dbReference>
<name>A0A1L9BJG5_9BACT</name>
<dbReference type="InterPro" id="IPR002477">
    <property type="entry name" value="Peptidoglycan-bd-like"/>
</dbReference>
<evidence type="ECO:0000313" key="2">
    <source>
        <dbReference type="EMBL" id="OJH42346.1"/>
    </source>
</evidence>
<dbReference type="RefSeq" id="WP_071896437.1">
    <property type="nucleotide sequence ID" value="NZ_MPIN01000001.1"/>
</dbReference>
<protein>
    <recommendedName>
        <fullName evidence="1">Peptidoglycan binding-like domain-containing protein</fullName>
    </recommendedName>
</protein>
<dbReference type="EMBL" id="MPIN01000001">
    <property type="protein sequence ID" value="OJH42346.1"/>
    <property type="molecule type" value="Genomic_DNA"/>
</dbReference>
<dbReference type="Gene3D" id="1.10.101.10">
    <property type="entry name" value="PGBD-like superfamily/PGBD"/>
    <property type="match status" value="1"/>
</dbReference>
<dbReference type="AlphaFoldDB" id="A0A1L9BJG5"/>
<dbReference type="Proteomes" id="UP000182229">
    <property type="component" value="Unassembled WGS sequence"/>
</dbReference>
<feature type="domain" description="Peptidoglycan binding-like" evidence="1">
    <location>
        <begin position="156"/>
        <end position="207"/>
    </location>
</feature>
<keyword evidence="3" id="KW-1185">Reference proteome</keyword>
<accession>A0A1L9BJG5</accession>
<evidence type="ECO:0000313" key="3">
    <source>
        <dbReference type="Proteomes" id="UP000182229"/>
    </source>
</evidence>
<reference evidence="3" key="1">
    <citation type="submission" date="2016-11" db="EMBL/GenBank/DDBJ databases">
        <authorList>
            <person name="Shukria A."/>
            <person name="Stevens D.C."/>
        </authorList>
    </citation>
    <scope>NUCLEOTIDE SEQUENCE [LARGE SCALE GENOMIC DNA]</scope>
    <source>
        <strain evidence="3">Cbfe23</strain>
    </source>
</reference>
<proteinExistence type="predicted"/>
<organism evidence="2 3">
    <name type="scientific">Cystobacter ferrugineus</name>
    <dbReference type="NCBI Taxonomy" id="83449"/>
    <lineage>
        <taxon>Bacteria</taxon>
        <taxon>Pseudomonadati</taxon>
        <taxon>Myxococcota</taxon>
        <taxon>Myxococcia</taxon>
        <taxon>Myxococcales</taxon>
        <taxon>Cystobacterineae</taxon>
        <taxon>Archangiaceae</taxon>
        <taxon>Cystobacter</taxon>
    </lineage>
</organism>
<gene>
    <name evidence="2" type="ORF">BON30_03845</name>
</gene>
<sequence>MPQHKVCQGEYLSLIALAYGFRDWRKVYEHPRNEALRKKRPDPNLLYPGDIVHIPEREARSHTCSTGQEHRFVFKRPQHELRVKVLGQEGEPLRQQPFLVEGGGEMYEGTTDGEGVVVQSLPMQVESVTLHVGERQWTLQVGGLNPLEDTADNGISGVQARLNNLGFDPGPINGVLSEQTRQALCSFEVLHGLPITGQPQGRTLEKLKEVHGC</sequence>
<dbReference type="STRING" id="83449.BON30_03845"/>
<dbReference type="OrthoDB" id="5512387at2"/>